<feature type="non-terminal residue" evidence="1">
    <location>
        <position position="1"/>
    </location>
</feature>
<organism evidence="1 2">
    <name type="scientific">Musa troglodytarum</name>
    <name type="common">fe'i banana</name>
    <dbReference type="NCBI Taxonomy" id="320322"/>
    <lineage>
        <taxon>Eukaryota</taxon>
        <taxon>Viridiplantae</taxon>
        <taxon>Streptophyta</taxon>
        <taxon>Embryophyta</taxon>
        <taxon>Tracheophyta</taxon>
        <taxon>Spermatophyta</taxon>
        <taxon>Magnoliopsida</taxon>
        <taxon>Liliopsida</taxon>
        <taxon>Zingiberales</taxon>
        <taxon>Musaceae</taxon>
        <taxon>Musa</taxon>
    </lineage>
</organism>
<reference evidence="1" key="1">
    <citation type="submission" date="2022-05" db="EMBL/GenBank/DDBJ databases">
        <title>The Musa troglodytarum L. genome provides insights into the mechanism of non-climacteric behaviour and enrichment of carotenoids.</title>
        <authorList>
            <person name="Wang J."/>
        </authorList>
    </citation>
    <scope>NUCLEOTIDE SEQUENCE</scope>
    <source>
        <tissue evidence="1">Leaf</tissue>
    </source>
</reference>
<keyword evidence="2" id="KW-1185">Reference proteome</keyword>
<dbReference type="Proteomes" id="UP001055439">
    <property type="component" value="Chromosome 2"/>
</dbReference>
<accession>A0A9E7F1U8</accession>
<dbReference type="AlphaFoldDB" id="A0A9E7F1U8"/>
<proteinExistence type="predicted"/>
<evidence type="ECO:0000313" key="1">
    <source>
        <dbReference type="EMBL" id="URD87116.1"/>
    </source>
</evidence>
<name>A0A9E7F1U8_9LILI</name>
<evidence type="ECO:0000313" key="2">
    <source>
        <dbReference type="Proteomes" id="UP001055439"/>
    </source>
</evidence>
<gene>
    <name evidence="1" type="ORF">MUK42_32614</name>
</gene>
<protein>
    <submittedName>
        <fullName evidence="1">Uncharacterized protein</fullName>
    </submittedName>
</protein>
<dbReference type="EMBL" id="CP097504">
    <property type="protein sequence ID" value="URD87116.1"/>
    <property type="molecule type" value="Genomic_DNA"/>
</dbReference>
<sequence>GPDGGTGPTGRDSFNRLPPCASHHCSSIGLPAAIGGCNVDSSSRSINSCMDAMAITENRTRRCCLIPINYQERYNWLMKTTMWRGQYI</sequence>